<name>A0A1Q9EBD0_SYMMI</name>
<evidence type="ECO:0000256" key="1">
    <source>
        <dbReference type="SAM" id="MobiDB-lite"/>
    </source>
</evidence>
<gene>
    <name evidence="3" type="ORF">AK812_SmicGene12159</name>
</gene>
<keyword evidence="2" id="KW-0732">Signal</keyword>
<protein>
    <submittedName>
        <fullName evidence="3">Uncharacterized protein</fullName>
    </submittedName>
</protein>
<feature type="compositionally biased region" description="Polar residues" evidence="1">
    <location>
        <begin position="190"/>
        <end position="202"/>
    </location>
</feature>
<evidence type="ECO:0000313" key="4">
    <source>
        <dbReference type="Proteomes" id="UP000186817"/>
    </source>
</evidence>
<accession>A0A1Q9EBD0</accession>
<dbReference type="OrthoDB" id="435499at2759"/>
<dbReference type="EMBL" id="LSRX01000202">
    <property type="protein sequence ID" value="OLQ04736.1"/>
    <property type="molecule type" value="Genomic_DNA"/>
</dbReference>
<dbReference type="AlphaFoldDB" id="A0A1Q9EBD0"/>
<reference evidence="3 4" key="1">
    <citation type="submission" date="2016-02" db="EMBL/GenBank/DDBJ databases">
        <title>Genome analysis of coral dinoflagellate symbionts highlights evolutionary adaptations to a symbiotic lifestyle.</title>
        <authorList>
            <person name="Aranda M."/>
            <person name="Li Y."/>
            <person name="Liew Y.J."/>
            <person name="Baumgarten S."/>
            <person name="Simakov O."/>
            <person name="Wilson M."/>
            <person name="Piel J."/>
            <person name="Ashoor H."/>
            <person name="Bougouffa S."/>
            <person name="Bajic V.B."/>
            <person name="Ryu T."/>
            <person name="Ravasi T."/>
            <person name="Bayer T."/>
            <person name="Micklem G."/>
            <person name="Kim H."/>
            <person name="Bhak J."/>
            <person name="Lajeunesse T.C."/>
            <person name="Voolstra C.R."/>
        </authorList>
    </citation>
    <scope>NUCLEOTIDE SEQUENCE [LARGE SCALE GENOMIC DNA]</scope>
    <source>
        <strain evidence="3 4">CCMP2467</strain>
    </source>
</reference>
<sequence length="471" mass="51365">MSASRASALLLGGAPVWIALQCRYSESVSRQEGLHVFFLQDLLLGARAYLLHSLRRVQAARGDAVIRSSGGARWTWASPGMTEPSLLVGMLQPPSPAPLPRAVNYVLRLQGGSRSAFRPHLEAGDVKNTPSSWGASVSKPSRFLTCPFLAQSPIAAVVRLCPVRAVCPAPEYCLIGFDLDHQRPKKESSRWSTSPRAQTTLNPDRPVNQAPPHLLLLERSLACRARGFARLREEIFLEGTNMYTLYRSCDLDSSSLFVTGYLRRVQSQHLVVQLFLDLALCCGCAVGTSFVAAAPSAIHERDAGCVRQSHGPSFGLGSPNDCLGLCNPSRFVAAASSANRERGAGCVRRDAVIRSSGGHSMRRLQGSSRMAFRPHLEAAGDVKNTSYWEVSGYPGPQARSHRVLDSRGRARGFARLREGTNMYTLYQSYDVDISTLFVTDLSPSAKTLPILAELVLRKDLAVALQVNTQDF</sequence>
<dbReference type="Proteomes" id="UP000186817">
    <property type="component" value="Unassembled WGS sequence"/>
</dbReference>
<feature type="signal peptide" evidence="2">
    <location>
        <begin position="1"/>
        <end position="19"/>
    </location>
</feature>
<keyword evidence="4" id="KW-1185">Reference proteome</keyword>
<proteinExistence type="predicted"/>
<feature type="region of interest" description="Disordered" evidence="1">
    <location>
        <begin position="185"/>
        <end position="208"/>
    </location>
</feature>
<evidence type="ECO:0000313" key="3">
    <source>
        <dbReference type="EMBL" id="OLQ04736.1"/>
    </source>
</evidence>
<evidence type="ECO:0000256" key="2">
    <source>
        <dbReference type="SAM" id="SignalP"/>
    </source>
</evidence>
<feature type="chain" id="PRO_5012299751" evidence="2">
    <location>
        <begin position="20"/>
        <end position="471"/>
    </location>
</feature>
<comment type="caution">
    <text evidence="3">The sequence shown here is derived from an EMBL/GenBank/DDBJ whole genome shotgun (WGS) entry which is preliminary data.</text>
</comment>
<organism evidence="3 4">
    <name type="scientific">Symbiodinium microadriaticum</name>
    <name type="common">Dinoflagellate</name>
    <name type="synonym">Zooxanthella microadriatica</name>
    <dbReference type="NCBI Taxonomy" id="2951"/>
    <lineage>
        <taxon>Eukaryota</taxon>
        <taxon>Sar</taxon>
        <taxon>Alveolata</taxon>
        <taxon>Dinophyceae</taxon>
        <taxon>Suessiales</taxon>
        <taxon>Symbiodiniaceae</taxon>
        <taxon>Symbiodinium</taxon>
    </lineage>
</organism>